<accession>A0A0F9T0B9</accession>
<reference evidence="1" key="1">
    <citation type="journal article" date="2015" name="Nature">
        <title>Complex archaea that bridge the gap between prokaryotes and eukaryotes.</title>
        <authorList>
            <person name="Spang A."/>
            <person name="Saw J.H."/>
            <person name="Jorgensen S.L."/>
            <person name="Zaremba-Niedzwiedzka K."/>
            <person name="Martijn J."/>
            <person name="Lind A.E."/>
            <person name="van Eijk R."/>
            <person name="Schleper C."/>
            <person name="Guy L."/>
            <person name="Ettema T.J."/>
        </authorList>
    </citation>
    <scope>NUCLEOTIDE SEQUENCE</scope>
</reference>
<gene>
    <name evidence="1" type="ORF">LCGC14_0788740</name>
</gene>
<sequence>MIYCRDTEDAIKESAEHHKRNLEVLKGKGEFRSLICSRMQIGNTIIHYDDIHCALCMRFYLCSNGSEKCPLVIVGKKCGDGSVWGMLKRATTKDEAICGEENMIRVLMSLTSPTNTKEEVLKKLEEIKQWVERM</sequence>
<evidence type="ECO:0000313" key="1">
    <source>
        <dbReference type="EMBL" id="KKN34933.1"/>
    </source>
</evidence>
<dbReference type="AlphaFoldDB" id="A0A0F9T0B9"/>
<proteinExistence type="predicted"/>
<dbReference type="EMBL" id="LAZR01002075">
    <property type="protein sequence ID" value="KKN34933.1"/>
    <property type="molecule type" value="Genomic_DNA"/>
</dbReference>
<name>A0A0F9T0B9_9ZZZZ</name>
<organism evidence="1">
    <name type="scientific">marine sediment metagenome</name>
    <dbReference type="NCBI Taxonomy" id="412755"/>
    <lineage>
        <taxon>unclassified sequences</taxon>
        <taxon>metagenomes</taxon>
        <taxon>ecological metagenomes</taxon>
    </lineage>
</organism>
<protein>
    <submittedName>
        <fullName evidence="1">Uncharacterized protein</fullName>
    </submittedName>
</protein>
<comment type="caution">
    <text evidence="1">The sequence shown here is derived from an EMBL/GenBank/DDBJ whole genome shotgun (WGS) entry which is preliminary data.</text>
</comment>